<evidence type="ECO:0000256" key="1">
    <source>
        <dbReference type="SAM" id="MobiDB-lite"/>
    </source>
</evidence>
<keyword evidence="3" id="KW-1185">Reference proteome</keyword>
<dbReference type="OMA" id="REFPRYI"/>
<name>B3NEE7_DROER</name>
<reference evidence="2 3" key="1">
    <citation type="journal article" date="2007" name="Nature">
        <title>Evolution of genes and genomes on the Drosophila phylogeny.</title>
        <authorList>
            <consortium name="Drosophila 12 Genomes Consortium"/>
            <person name="Clark A.G."/>
            <person name="Eisen M.B."/>
            <person name="Smith D.R."/>
            <person name="Bergman C.M."/>
            <person name="Oliver B."/>
            <person name="Markow T.A."/>
            <person name="Kaufman T.C."/>
            <person name="Kellis M."/>
            <person name="Gelbart W."/>
            <person name="Iyer V.N."/>
            <person name="Pollard D.A."/>
            <person name="Sackton T.B."/>
            <person name="Larracuente A.M."/>
            <person name="Singh N.D."/>
            <person name="Abad J.P."/>
            <person name="Abt D.N."/>
            <person name="Adryan B."/>
            <person name="Aguade M."/>
            <person name="Akashi H."/>
            <person name="Anderson W.W."/>
            <person name="Aquadro C.F."/>
            <person name="Ardell D.H."/>
            <person name="Arguello R."/>
            <person name="Artieri C.G."/>
            <person name="Barbash D.A."/>
            <person name="Barker D."/>
            <person name="Barsanti P."/>
            <person name="Batterham P."/>
            <person name="Batzoglou S."/>
            <person name="Begun D."/>
            <person name="Bhutkar A."/>
            <person name="Blanco E."/>
            <person name="Bosak S.A."/>
            <person name="Bradley R.K."/>
            <person name="Brand A.D."/>
            <person name="Brent M.R."/>
            <person name="Brooks A.N."/>
            <person name="Brown R.H."/>
            <person name="Butlin R.K."/>
            <person name="Caggese C."/>
            <person name="Calvi B.R."/>
            <person name="Bernardo de Carvalho A."/>
            <person name="Caspi A."/>
            <person name="Castrezana S."/>
            <person name="Celniker S.E."/>
            <person name="Chang J.L."/>
            <person name="Chapple C."/>
            <person name="Chatterji S."/>
            <person name="Chinwalla A."/>
            <person name="Civetta A."/>
            <person name="Clifton S.W."/>
            <person name="Comeron J.M."/>
            <person name="Costello J.C."/>
            <person name="Coyne J.A."/>
            <person name="Daub J."/>
            <person name="David R.G."/>
            <person name="Delcher A.L."/>
            <person name="Delehaunty K."/>
            <person name="Do C.B."/>
            <person name="Ebling H."/>
            <person name="Edwards K."/>
            <person name="Eickbush T."/>
            <person name="Evans J.D."/>
            <person name="Filipski A."/>
            <person name="Findeiss S."/>
            <person name="Freyhult E."/>
            <person name="Fulton L."/>
            <person name="Fulton R."/>
            <person name="Garcia A.C."/>
            <person name="Gardiner A."/>
            <person name="Garfield D.A."/>
            <person name="Garvin B.E."/>
            <person name="Gibson G."/>
            <person name="Gilbert D."/>
            <person name="Gnerre S."/>
            <person name="Godfrey J."/>
            <person name="Good R."/>
            <person name="Gotea V."/>
            <person name="Gravely B."/>
            <person name="Greenberg A.J."/>
            <person name="Griffiths-Jones S."/>
            <person name="Gross S."/>
            <person name="Guigo R."/>
            <person name="Gustafson E.A."/>
            <person name="Haerty W."/>
            <person name="Hahn M.W."/>
            <person name="Halligan D.L."/>
            <person name="Halpern A.L."/>
            <person name="Halter G.M."/>
            <person name="Han M.V."/>
            <person name="Heger A."/>
            <person name="Hillier L."/>
            <person name="Hinrichs A.S."/>
            <person name="Holmes I."/>
            <person name="Hoskins R.A."/>
            <person name="Hubisz M.J."/>
            <person name="Hultmark D."/>
            <person name="Huntley M.A."/>
            <person name="Jaffe D.B."/>
            <person name="Jagadeeshan S."/>
            <person name="Jeck W.R."/>
            <person name="Johnson J."/>
            <person name="Jones C.D."/>
            <person name="Jordan W.C."/>
            <person name="Karpen G.H."/>
            <person name="Kataoka E."/>
            <person name="Keightley P.D."/>
            <person name="Kheradpour P."/>
            <person name="Kirkness E.F."/>
            <person name="Koerich L.B."/>
            <person name="Kristiansen K."/>
            <person name="Kudrna D."/>
            <person name="Kulathinal R.J."/>
            <person name="Kumar S."/>
            <person name="Kwok R."/>
            <person name="Lander E."/>
            <person name="Langley C.H."/>
            <person name="Lapoint R."/>
            <person name="Lazzaro B.P."/>
            <person name="Lee S.J."/>
            <person name="Levesque L."/>
            <person name="Li R."/>
            <person name="Lin C.F."/>
            <person name="Lin M.F."/>
            <person name="Lindblad-Toh K."/>
            <person name="Llopart A."/>
            <person name="Long M."/>
            <person name="Low L."/>
            <person name="Lozovsky E."/>
            <person name="Lu J."/>
            <person name="Luo M."/>
            <person name="Machado C.A."/>
            <person name="Makalowski W."/>
            <person name="Marzo M."/>
            <person name="Matsuda M."/>
            <person name="Matzkin L."/>
            <person name="McAllister B."/>
            <person name="McBride C.S."/>
            <person name="McKernan B."/>
            <person name="McKernan K."/>
            <person name="Mendez-Lago M."/>
            <person name="Minx P."/>
            <person name="Mollenhauer M.U."/>
            <person name="Montooth K."/>
            <person name="Mount S.M."/>
            <person name="Mu X."/>
            <person name="Myers E."/>
            <person name="Negre B."/>
            <person name="Newfeld S."/>
            <person name="Nielsen R."/>
            <person name="Noor M.A."/>
            <person name="O'Grady P."/>
            <person name="Pachter L."/>
            <person name="Papaceit M."/>
            <person name="Parisi M.J."/>
            <person name="Parisi M."/>
            <person name="Parts L."/>
            <person name="Pedersen J.S."/>
            <person name="Pesole G."/>
            <person name="Phillippy A.M."/>
            <person name="Ponting C.P."/>
            <person name="Pop M."/>
            <person name="Porcelli D."/>
            <person name="Powell J.R."/>
            <person name="Prohaska S."/>
            <person name="Pruitt K."/>
            <person name="Puig M."/>
            <person name="Quesneville H."/>
            <person name="Ram K.R."/>
            <person name="Rand D."/>
            <person name="Rasmussen M.D."/>
            <person name="Reed L.K."/>
            <person name="Reenan R."/>
            <person name="Reily A."/>
            <person name="Remington K.A."/>
            <person name="Rieger T.T."/>
            <person name="Ritchie M.G."/>
            <person name="Robin C."/>
            <person name="Rogers Y.H."/>
            <person name="Rohde C."/>
            <person name="Rozas J."/>
            <person name="Rubenfield M.J."/>
            <person name="Ruiz A."/>
            <person name="Russo S."/>
            <person name="Salzberg S.L."/>
            <person name="Sanchez-Gracia A."/>
            <person name="Saranga D.J."/>
            <person name="Sato H."/>
            <person name="Schaeffer S.W."/>
            <person name="Schatz M.C."/>
            <person name="Schlenke T."/>
            <person name="Schwartz R."/>
            <person name="Segarra C."/>
            <person name="Singh R.S."/>
            <person name="Sirot L."/>
            <person name="Sirota M."/>
            <person name="Sisneros N.B."/>
            <person name="Smith C.D."/>
            <person name="Smith T.F."/>
            <person name="Spieth J."/>
            <person name="Stage D.E."/>
            <person name="Stark A."/>
            <person name="Stephan W."/>
            <person name="Strausberg R.L."/>
            <person name="Strempel S."/>
            <person name="Sturgill D."/>
            <person name="Sutton G."/>
            <person name="Sutton G.G."/>
            <person name="Tao W."/>
            <person name="Teichmann S."/>
            <person name="Tobari Y.N."/>
            <person name="Tomimura Y."/>
            <person name="Tsolas J.M."/>
            <person name="Valente V.L."/>
            <person name="Venter E."/>
            <person name="Venter J.C."/>
            <person name="Vicario S."/>
            <person name="Vieira F.G."/>
            <person name="Vilella A.J."/>
            <person name="Villasante A."/>
            <person name="Walenz B."/>
            <person name="Wang J."/>
            <person name="Wasserman M."/>
            <person name="Watts T."/>
            <person name="Wilson D."/>
            <person name="Wilson R.K."/>
            <person name="Wing R.A."/>
            <person name="Wolfner M.F."/>
            <person name="Wong A."/>
            <person name="Wong G.K."/>
            <person name="Wu C.I."/>
            <person name="Wu G."/>
            <person name="Yamamoto D."/>
            <person name="Yang H.P."/>
            <person name="Yang S.P."/>
            <person name="Yorke J.A."/>
            <person name="Yoshida K."/>
            <person name="Zdobnov E."/>
            <person name="Zhang P."/>
            <person name="Zhang Y."/>
            <person name="Zimin A.V."/>
            <person name="Baldwin J."/>
            <person name="Abdouelleil A."/>
            <person name="Abdulkadir J."/>
            <person name="Abebe A."/>
            <person name="Abera B."/>
            <person name="Abreu J."/>
            <person name="Acer S.C."/>
            <person name="Aftuck L."/>
            <person name="Alexander A."/>
            <person name="An P."/>
            <person name="Anderson E."/>
            <person name="Anderson S."/>
            <person name="Arachi H."/>
            <person name="Azer M."/>
            <person name="Bachantsang P."/>
            <person name="Barry A."/>
            <person name="Bayul T."/>
            <person name="Berlin A."/>
            <person name="Bessette D."/>
            <person name="Bloom T."/>
            <person name="Blye J."/>
            <person name="Boguslavskiy L."/>
            <person name="Bonnet C."/>
            <person name="Boukhgalter B."/>
            <person name="Bourzgui I."/>
            <person name="Brown A."/>
            <person name="Cahill P."/>
            <person name="Channer S."/>
            <person name="Cheshatsang Y."/>
            <person name="Chuda L."/>
            <person name="Citroen M."/>
            <person name="Collymore A."/>
            <person name="Cooke P."/>
            <person name="Costello M."/>
            <person name="D'Aco K."/>
            <person name="Daza R."/>
            <person name="De Haan G."/>
            <person name="DeGray S."/>
            <person name="DeMaso C."/>
            <person name="Dhargay N."/>
            <person name="Dooley K."/>
            <person name="Dooley E."/>
            <person name="Doricent M."/>
            <person name="Dorje P."/>
            <person name="Dorjee K."/>
            <person name="Dupes A."/>
            <person name="Elong R."/>
            <person name="Falk J."/>
            <person name="Farina A."/>
            <person name="Faro S."/>
            <person name="Ferguson D."/>
            <person name="Fisher S."/>
            <person name="Foley C.D."/>
            <person name="Franke A."/>
            <person name="Friedrich D."/>
            <person name="Gadbois L."/>
            <person name="Gearin G."/>
            <person name="Gearin C.R."/>
            <person name="Giannoukos G."/>
            <person name="Goode T."/>
            <person name="Graham J."/>
            <person name="Grandbois E."/>
            <person name="Grewal S."/>
            <person name="Gyaltsen K."/>
            <person name="Hafez N."/>
            <person name="Hagos B."/>
            <person name="Hall J."/>
            <person name="Henson C."/>
            <person name="Hollinger A."/>
            <person name="Honan T."/>
            <person name="Huard M.D."/>
            <person name="Hughes L."/>
            <person name="Hurhula B."/>
            <person name="Husby M.E."/>
            <person name="Kamat A."/>
            <person name="Kanga B."/>
            <person name="Kashin S."/>
            <person name="Khazanovich D."/>
            <person name="Kisner P."/>
            <person name="Lance K."/>
            <person name="Lara M."/>
            <person name="Lee W."/>
            <person name="Lennon N."/>
            <person name="Letendre F."/>
            <person name="LeVine R."/>
            <person name="Lipovsky A."/>
            <person name="Liu X."/>
            <person name="Liu J."/>
            <person name="Liu S."/>
            <person name="Lokyitsang T."/>
            <person name="Lokyitsang Y."/>
            <person name="Lubonja R."/>
            <person name="Lui A."/>
            <person name="MacDonald P."/>
            <person name="Magnisalis V."/>
            <person name="Maru K."/>
            <person name="Matthews C."/>
            <person name="McCusker W."/>
            <person name="McDonough S."/>
            <person name="Mehta T."/>
            <person name="Meldrim J."/>
            <person name="Meneus L."/>
            <person name="Mihai O."/>
            <person name="Mihalev A."/>
            <person name="Mihova T."/>
            <person name="Mittelman R."/>
            <person name="Mlenga V."/>
            <person name="Montmayeur A."/>
            <person name="Mulrain L."/>
            <person name="Navidi A."/>
            <person name="Naylor J."/>
            <person name="Negash T."/>
            <person name="Nguyen T."/>
            <person name="Nguyen N."/>
            <person name="Nicol R."/>
            <person name="Norbu C."/>
            <person name="Norbu N."/>
            <person name="Novod N."/>
            <person name="O'Neill B."/>
            <person name="Osman S."/>
            <person name="Markiewicz E."/>
            <person name="Oyono O.L."/>
            <person name="Patti C."/>
            <person name="Phunkhang P."/>
            <person name="Pierre F."/>
            <person name="Priest M."/>
            <person name="Raghuraman S."/>
            <person name="Rege F."/>
            <person name="Reyes R."/>
            <person name="Rise C."/>
            <person name="Rogov P."/>
            <person name="Ross K."/>
            <person name="Ryan E."/>
            <person name="Settipalli S."/>
            <person name="Shea T."/>
            <person name="Sherpa N."/>
            <person name="Shi L."/>
            <person name="Shih D."/>
            <person name="Sparrow T."/>
            <person name="Spaulding J."/>
            <person name="Stalker J."/>
            <person name="Stange-Thomann N."/>
            <person name="Stavropoulos S."/>
            <person name="Stone C."/>
            <person name="Strader C."/>
            <person name="Tesfaye S."/>
            <person name="Thomson T."/>
            <person name="Thoulutsang Y."/>
            <person name="Thoulutsang D."/>
            <person name="Topham K."/>
            <person name="Topping I."/>
            <person name="Tsamla T."/>
            <person name="Vassiliev H."/>
            <person name="Vo A."/>
            <person name="Wangchuk T."/>
            <person name="Wangdi T."/>
            <person name="Weiand M."/>
            <person name="Wilkinson J."/>
            <person name="Wilson A."/>
            <person name="Yadav S."/>
            <person name="Young G."/>
            <person name="Yu Q."/>
            <person name="Zembek L."/>
            <person name="Zhong D."/>
            <person name="Zimmer A."/>
            <person name="Zwirko Z."/>
            <person name="Jaffe D.B."/>
            <person name="Alvarez P."/>
            <person name="Brockman W."/>
            <person name="Butler J."/>
            <person name="Chin C."/>
            <person name="Gnerre S."/>
            <person name="Grabherr M."/>
            <person name="Kleber M."/>
            <person name="Mauceli E."/>
            <person name="MacCallum I."/>
        </authorList>
    </citation>
    <scope>NUCLEOTIDE SEQUENCE [LARGE SCALE GENOMIC DNA]</scope>
    <source>
        <strain evidence="2 3">TSC#14021-0224.01</strain>
    </source>
</reference>
<dbReference type="AlphaFoldDB" id="B3NEE7"/>
<feature type="compositionally biased region" description="Basic and acidic residues" evidence="1">
    <location>
        <begin position="241"/>
        <end position="262"/>
    </location>
</feature>
<proteinExistence type="predicted"/>
<sequence length="560" mass="64565">MRTQSGKTVDSSGIGSDHGLANTKKHPRKPLCHKSSTHIDHRRDIGDTTKADVQDERVLSLEANEQDGLVQEVYIKSEPLCEDLWDVLDELGDILDEEQADMSNKRQGNIIDREQGVRIYKEEDAFDEEEVEVPPAPPISLNDDTSLFTRRSRPEADVSPFSFNGSLYESGEISSSESAGKKPLGSIHLPDMALVRYQNSSEQRSKRRTPRYRNSRSSNSRSPTRPKERLGPPIHRRRNSQSRDHSSSRRRNYSRDQREQCRRVPSRRKHSSSSLSPDRRSRSRYVRNPPVGRGCRDASPCVGSRHRSRRSPSVGWRRGSRYSPLSRSRYRSRSTSRPTKIGVQHRIESRVYLSGRSRSRSKSKFSRITLSRRVSKSRSRSRNRPLKAVAFQRSWSRSNSPQNRPRIRSKCSSPPAHTHQLNTFENRPRVSAMSPHLPANSPRPICPMVTLHDNRTIRPQEMFQYLLPTTVPQIFHTQTHHTHTEYSVYAGNVPISYGQPFPQLGPYDLRHRLSTSRSFYYVGPNDLRHRIEEIYSQQPALNAYTEWPTGETEQYPSDYY</sequence>
<dbReference type="OrthoDB" id="7871460at2759"/>
<evidence type="ECO:0000313" key="3">
    <source>
        <dbReference type="Proteomes" id="UP000008711"/>
    </source>
</evidence>
<dbReference type="Proteomes" id="UP000008711">
    <property type="component" value="Unassembled WGS sequence"/>
</dbReference>
<dbReference type="EMBL" id="CH954178">
    <property type="protein sequence ID" value="EDV52782.1"/>
    <property type="molecule type" value="Genomic_DNA"/>
</dbReference>
<dbReference type="PhylomeDB" id="B3NEE7"/>
<feature type="compositionally biased region" description="Basic residues" evidence="1">
    <location>
        <begin position="373"/>
        <end position="385"/>
    </location>
</feature>
<dbReference type="HOGENOM" id="CLU_486867_0_0_1"/>
<gene>
    <name evidence="2" type="primary">Dere\GG16272</name>
    <name evidence="2" type="synonym">dere_GLEANR_16269</name>
    <name evidence="2" type="synonym">GG16272</name>
    <name evidence="2" type="ORF">Dere_GG16272</name>
</gene>
<feature type="compositionally biased region" description="Polar residues" evidence="1">
    <location>
        <begin position="393"/>
        <end position="403"/>
    </location>
</feature>
<feature type="region of interest" description="Disordered" evidence="1">
    <location>
        <begin position="197"/>
        <end position="421"/>
    </location>
</feature>
<feature type="region of interest" description="Disordered" evidence="1">
    <location>
        <begin position="1"/>
        <end position="52"/>
    </location>
</feature>
<feature type="region of interest" description="Disordered" evidence="1">
    <location>
        <begin position="125"/>
        <end position="145"/>
    </location>
</feature>
<feature type="compositionally biased region" description="Polar residues" evidence="1">
    <location>
        <begin position="1"/>
        <end position="14"/>
    </location>
</feature>
<feature type="compositionally biased region" description="Basic residues" evidence="1">
    <location>
        <begin position="205"/>
        <end position="214"/>
    </location>
</feature>
<organism evidence="2 3">
    <name type="scientific">Drosophila erecta</name>
    <name type="common">Fruit fly</name>
    <dbReference type="NCBI Taxonomy" id="7220"/>
    <lineage>
        <taxon>Eukaryota</taxon>
        <taxon>Metazoa</taxon>
        <taxon>Ecdysozoa</taxon>
        <taxon>Arthropoda</taxon>
        <taxon>Hexapoda</taxon>
        <taxon>Insecta</taxon>
        <taxon>Pterygota</taxon>
        <taxon>Neoptera</taxon>
        <taxon>Endopterygota</taxon>
        <taxon>Diptera</taxon>
        <taxon>Brachycera</taxon>
        <taxon>Muscomorpha</taxon>
        <taxon>Ephydroidea</taxon>
        <taxon>Drosophilidae</taxon>
        <taxon>Drosophila</taxon>
        <taxon>Sophophora</taxon>
    </lineage>
</organism>
<accession>B3NEE7</accession>
<reference evidence="2 3" key="2">
    <citation type="journal article" date="2008" name="Bioinformatics">
        <title>Assembly reconciliation.</title>
        <authorList>
            <person name="Zimin A.V."/>
            <person name="Smith D.R."/>
            <person name="Sutton G."/>
            <person name="Yorke J.A."/>
        </authorList>
    </citation>
    <scope>NUCLEOTIDE SEQUENCE [LARGE SCALE GENOMIC DNA]</scope>
    <source>
        <strain evidence="2 3">TSC#14021-0224.01</strain>
    </source>
</reference>
<feature type="compositionally biased region" description="Basic residues" evidence="1">
    <location>
        <begin position="23"/>
        <end position="36"/>
    </location>
</feature>
<protein>
    <submittedName>
        <fullName evidence="2">Uncharacterized protein</fullName>
    </submittedName>
</protein>
<evidence type="ECO:0000313" key="2">
    <source>
        <dbReference type="EMBL" id="EDV52782.1"/>
    </source>
</evidence>
<feature type="compositionally biased region" description="Basic and acidic residues" evidence="1">
    <location>
        <begin position="37"/>
        <end position="52"/>
    </location>
</feature>